<evidence type="ECO:0008006" key="4">
    <source>
        <dbReference type="Google" id="ProtNLM"/>
    </source>
</evidence>
<protein>
    <recommendedName>
        <fullName evidence="4">Secreted protein</fullName>
    </recommendedName>
</protein>
<comment type="caution">
    <text evidence="2">The sequence shown here is derived from an EMBL/GenBank/DDBJ whole genome shotgun (WGS) entry which is preliminary data.</text>
</comment>
<dbReference type="GeneID" id="66072855"/>
<reference evidence="2" key="1">
    <citation type="journal article" date="2021" name="Genome Biol. Evol.">
        <title>The assembled and annotated genome of the fairy-ring fungus Marasmius oreades.</title>
        <authorList>
            <person name="Hiltunen M."/>
            <person name="Ament-Velasquez S.L."/>
            <person name="Johannesson H."/>
        </authorList>
    </citation>
    <scope>NUCLEOTIDE SEQUENCE</scope>
    <source>
        <strain evidence="2">03SP1</strain>
    </source>
</reference>
<evidence type="ECO:0000256" key="1">
    <source>
        <dbReference type="SAM" id="SignalP"/>
    </source>
</evidence>
<dbReference type="AlphaFoldDB" id="A0A9P7UXC2"/>
<keyword evidence="3" id="KW-1185">Reference proteome</keyword>
<feature type="signal peptide" evidence="1">
    <location>
        <begin position="1"/>
        <end position="22"/>
    </location>
</feature>
<keyword evidence="1" id="KW-0732">Signal</keyword>
<organism evidence="2 3">
    <name type="scientific">Marasmius oreades</name>
    <name type="common">fairy-ring Marasmius</name>
    <dbReference type="NCBI Taxonomy" id="181124"/>
    <lineage>
        <taxon>Eukaryota</taxon>
        <taxon>Fungi</taxon>
        <taxon>Dikarya</taxon>
        <taxon>Basidiomycota</taxon>
        <taxon>Agaricomycotina</taxon>
        <taxon>Agaricomycetes</taxon>
        <taxon>Agaricomycetidae</taxon>
        <taxon>Agaricales</taxon>
        <taxon>Marasmiineae</taxon>
        <taxon>Marasmiaceae</taxon>
        <taxon>Marasmius</taxon>
    </lineage>
</organism>
<feature type="chain" id="PRO_5040463235" description="Secreted protein" evidence="1">
    <location>
        <begin position="23"/>
        <end position="76"/>
    </location>
</feature>
<dbReference type="Proteomes" id="UP001049176">
    <property type="component" value="Chromosome 2"/>
</dbReference>
<dbReference type="RefSeq" id="XP_043012805.1">
    <property type="nucleotide sequence ID" value="XM_043148213.1"/>
</dbReference>
<evidence type="ECO:0000313" key="2">
    <source>
        <dbReference type="EMBL" id="KAG7096335.1"/>
    </source>
</evidence>
<sequence length="76" mass="7764">MFFKSATIISTLAVLFVGQAMGGVLIATDPVSACGPPNNNDHHAGSSCKFYSGPSDTSTVLSGTCVDRNGKLTCVP</sequence>
<dbReference type="EMBL" id="CM032182">
    <property type="protein sequence ID" value="KAG7096335.1"/>
    <property type="molecule type" value="Genomic_DNA"/>
</dbReference>
<proteinExistence type="predicted"/>
<accession>A0A9P7UXC2</accession>
<dbReference type="KEGG" id="more:E1B28_003779"/>
<gene>
    <name evidence="2" type="ORF">E1B28_003779</name>
</gene>
<evidence type="ECO:0000313" key="3">
    <source>
        <dbReference type="Proteomes" id="UP001049176"/>
    </source>
</evidence>
<dbReference type="OrthoDB" id="2733875at2759"/>
<name>A0A9P7UXC2_9AGAR</name>